<dbReference type="SUPFAM" id="SSF56784">
    <property type="entry name" value="HAD-like"/>
    <property type="match status" value="1"/>
</dbReference>
<dbReference type="STRING" id="1314776.A0A166IQM2"/>
<proteinExistence type="predicted"/>
<dbReference type="InterPro" id="IPR023198">
    <property type="entry name" value="PGP-like_dom2"/>
</dbReference>
<dbReference type="InterPro" id="IPR023214">
    <property type="entry name" value="HAD_sf"/>
</dbReference>
<organism evidence="1 2">
    <name type="scientific">Sistotremastrum suecicum HHB10207 ss-3</name>
    <dbReference type="NCBI Taxonomy" id="1314776"/>
    <lineage>
        <taxon>Eukaryota</taxon>
        <taxon>Fungi</taxon>
        <taxon>Dikarya</taxon>
        <taxon>Basidiomycota</taxon>
        <taxon>Agaricomycotina</taxon>
        <taxon>Agaricomycetes</taxon>
        <taxon>Sistotremastrales</taxon>
        <taxon>Sistotremastraceae</taxon>
        <taxon>Sistotremastrum</taxon>
    </lineage>
</organism>
<dbReference type="SFLD" id="SFLDS00003">
    <property type="entry name" value="Haloacid_Dehalogenase"/>
    <property type="match status" value="1"/>
</dbReference>
<sequence>MSGHNIHAVIFDIGGVVLRSPLIAIAEYEAELGLPKDYLNVMITRGGANSAWQRFERGELSLLPFYAAFGRDLSDLNNGNTWYRQHCFRKQLACPPLPTALCVNGRELFGRMMRTGSYYDPDVVEAIRRIRESGKFIAIALTNNFGKLEWRESDAVGPYAGLSREAEYRFLGWDAEGSPTPQRLRDMFDDFIDSSIVGMRKPDPDIYLHACERNGIHPEHAVFLDDLGMNLKTAKQLGMATIRSDRKDARSIVRIVAHAGHRFVGGEKQQTLKVA</sequence>
<name>A0A166IQM2_9AGAM</name>
<dbReference type="OrthoDB" id="1694274at2759"/>
<accession>A0A166IQM2</accession>
<dbReference type="CDD" id="cd02603">
    <property type="entry name" value="HAD_sEH-N_like"/>
    <property type="match status" value="1"/>
</dbReference>
<reference evidence="1 2" key="1">
    <citation type="journal article" date="2016" name="Mol. Biol. Evol.">
        <title>Comparative Genomics of Early-Diverging Mushroom-Forming Fungi Provides Insights into the Origins of Lignocellulose Decay Capabilities.</title>
        <authorList>
            <person name="Nagy L.G."/>
            <person name="Riley R."/>
            <person name="Tritt A."/>
            <person name="Adam C."/>
            <person name="Daum C."/>
            <person name="Floudas D."/>
            <person name="Sun H."/>
            <person name="Yadav J.S."/>
            <person name="Pangilinan J."/>
            <person name="Larsson K.H."/>
            <person name="Matsuura K."/>
            <person name="Barry K."/>
            <person name="Labutti K."/>
            <person name="Kuo R."/>
            <person name="Ohm R.A."/>
            <person name="Bhattacharya S.S."/>
            <person name="Shirouzu T."/>
            <person name="Yoshinaga Y."/>
            <person name="Martin F.M."/>
            <person name="Grigoriev I.V."/>
            <person name="Hibbett D.S."/>
        </authorList>
    </citation>
    <scope>NUCLEOTIDE SEQUENCE [LARGE SCALE GENOMIC DNA]</scope>
    <source>
        <strain evidence="1 2">HHB10207 ss-3</strain>
    </source>
</reference>
<dbReference type="EMBL" id="KV428005">
    <property type="protein sequence ID" value="KZT43971.1"/>
    <property type="molecule type" value="Genomic_DNA"/>
</dbReference>
<gene>
    <name evidence="1" type="ORF">SISSUDRAFT_319735</name>
</gene>
<keyword evidence="2" id="KW-1185">Reference proteome</keyword>
<dbReference type="PANTHER" id="PTHR47829">
    <property type="entry name" value="HYDROLASE, PUTATIVE (AFU_ORTHOLOGUE AFUA_1G12880)-RELATED"/>
    <property type="match status" value="1"/>
</dbReference>
<dbReference type="Gene3D" id="1.10.150.240">
    <property type="entry name" value="Putative phosphatase, domain 2"/>
    <property type="match status" value="1"/>
</dbReference>
<dbReference type="NCBIfam" id="TIGR01509">
    <property type="entry name" value="HAD-SF-IA-v3"/>
    <property type="match status" value="1"/>
</dbReference>
<dbReference type="SFLD" id="SFLDG01129">
    <property type="entry name" value="C1.5:_HAD__Beta-PGM__Phosphata"/>
    <property type="match status" value="1"/>
</dbReference>
<dbReference type="Gene3D" id="3.40.50.1000">
    <property type="entry name" value="HAD superfamily/HAD-like"/>
    <property type="match status" value="1"/>
</dbReference>
<dbReference type="PANTHER" id="PTHR47829:SF1">
    <property type="entry name" value="HAD FAMILY PHOSPHATASE"/>
    <property type="match status" value="1"/>
</dbReference>
<protein>
    <submittedName>
        <fullName evidence="1">HAD-like protein</fullName>
    </submittedName>
</protein>
<dbReference type="Pfam" id="PF00702">
    <property type="entry name" value="Hydrolase"/>
    <property type="match status" value="1"/>
</dbReference>
<dbReference type="GO" id="GO:0016791">
    <property type="term" value="F:phosphatase activity"/>
    <property type="evidence" value="ECO:0007669"/>
    <property type="project" value="UniProtKB-ARBA"/>
</dbReference>
<dbReference type="AlphaFoldDB" id="A0A166IQM2"/>
<dbReference type="InterPro" id="IPR052898">
    <property type="entry name" value="ACAD10-like"/>
</dbReference>
<evidence type="ECO:0000313" key="2">
    <source>
        <dbReference type="Proteomes" id="UP000076798"/>
    </source>
</evidence>
<dbReference type="InterPro" id="IPR036412">
    <property type="entry name" value="HAD-like_sf"/>
</dbReference>
<dbReference type="InterPro" id="IPR006439">
    <property type="entry name" value="HAD-SF_hydro_IA"/>
</dbReference>
<evidence type="ECO:0000313" key="1">
    <source>
        <dbReference type="EMBL" id="KZT43971.1"/>
    </source>
</evidence>
<dbReference type="Proteomes" id="UP000076798">
    <property type="component" value="Unassembled WGS sequence"/>
</dbReference>